<reference evidence="2 3" key="1">
    <citation type="journal article" date="2012" name="Genome Biol.">
        <title>Genome and low-iron response of an oceanic diatom adapted to chronic iron limitation.</title>
        <authorList>
            <person name="Lommer M."/>
            <person name="Specht M."/>
            <person name="Roy A.S."/>
            <person name="Kraemer L."/>
            <person name="Andreson R."/>
            <person name="Gutowska M.A."/>
            <person name="Wolf J."/>
            <person name="Bergner S.V."/>
            <person name="Schilhabel M.B."/>
            <person name="Klostermeier U.C."/>
            <person name="Beiko R.G."/>
            <person name="Rosenstiel P."/>
            <person name="Hippler M."/>
            <person name="Laroche J."/>
        </authorList>
    </citation>
    <scope>NUCLEOTIDE SEQUENCE [LARGE SCALE GENOMIC DNA]</scope>
    <source>
        <strain evidence="2 3">CCMP1005</strain>
    </source>
</reference>
<evidence type="ECO:0000256" key="1">
    <source>
        <dbReference type="SAM" id="MobiDB-lite"/>
    </source>
</evidence>
<evidence type="ECO:0000313" key="2">
    <source>
        <dbReference type="EMBL" id="EJK61943.1"/>
    </source>
</evidence>
<dbReference type="EMBL" id="AGNL01019295">
    <property type="protein sequence ID" value="EJK61943.1"/>
    <property type="molecule type" value="Genomic_DNA"/>
</dbReference>
<accession>K0S727</accession>
<keyword evidence="3" id="KW-1185">Reference proteome</keyword>
<feature type="non-terminal residue" evidence="2">
    <location>
        <position position="1"/>
    </location>
</feature>
<dbReference type="AlphaFoldDB" id="K0S727"/>
<name>K0S727_THAOC</name>
<sequence length="222" mass="24443">LCKTDAEERGDSHEVKHAVRCCADEVLGQEDQWPVSPLAPDSTCRALEQTWTGDLPFQSQRVPDTPYGYTGYKDRKPNGANSVIDEFEGVKSVEECAQDCTDDPGCVSFFHLEVGKRVFATSEYNYRGNLGGLEGADTNVRHWLRLPVFLSPYPLADKLADDWSDLTSGRPLVIDYDENGEKVSGNHGVWTVSACNPTSPSSSMTTHTDSLAKKGPTWMVHG</sequence>
<dbReference type="Proteomes" id="UP000266841">
    <property type="component" value="Unassembled WGS sequence"/>
</dbReference>
<organism evidence="2 3">
    <name type="scientific">Thalassiosira oceanica</name>
    <name type="common">Marine diatom</name>
    <dbReference type="NCBI Taxonomy" id="159749"/>
    <lineage>
        <taxon>Eukaryota</taxon>
        <taxon>Sar</taxon>
        <taxon>Stramenopiles</taxon>
        <taxon>Ochrophyta</taxon>
        <taxon>Bacillariophyta</taxon>
        <taxon>Coscinodiscophyceae</taxon>
        <taxon>Thalassiosirophycidae</taxon>
        <taxon>Thalassiosirales</taxon>
        <taxon>Thalassiosiraceae</taxon>
        <taxon>Thalassiosira</taxon>
    </lineage>
</organism>
<proteinExistence type="predicted"/>
<evidence type="ECO:0008006" key="4">
    <source>
        <dbReference type="Google" id="ProtNLM"/>
    </source>
</evidence>
<feature type="compositionally biased region" description="Low complexity" evidence="1">
    <location>
        <begin position="198"/>
        <end position="209"/>
    </location>
</feature>
<feature type="region of interest" description="Disordered" evidence="1">
    <location>
        <begin position="198"/>
        <end position="222"/>
    </location>
</feature>
<protein>
    <recommendedName>
        <fullName evidence="4">Apple domain-containing protein</fullName>
    </recommendedName>
</protein>
<evidence type="ECO:0000313" key="3">
    <source>
        <dbReference type="Proteomes" id="UP000266841"/>
    </source>
</evidence>
<gene>
    <name evidence="2" type="ORF">THAOC_17478</name>
</gene>
<comment type="caution">
    <text evidence="2">The sequence shown here is derived from an EMBL/GenBank/DDBJ whole genome shotgun (WGS) entry which is preliminary data.</text>
</comment>